<dbReference type="Gene3D" id="1.10.10.60">
    <property type="entry name" value="Homeodomain-like"/>
    <property type="match status" value="1"/>
</dbReference>
<dbReference type="PRINTS" id="PR00032">
    <property type="entry name" value="HTHARAC"/>
</dbReference>
<reference evidence="5 6" key="1">
    <citation type="submission" date="2016-06" db="EMBL/GenBank/DDBJ databases">
        <authorList>
            <person name="Kjaerup R.B."/>
            <person name="Dalgaard T.S."/>
            <person name="Juul-Madsen H.R."/>
        </authorList>
    </citation>
    <scope>NUCLEOTIDE SEQUENCE [LARGE SCALE GENOMIC DNA]</scope>
    <source>
        <strain evidence="5 6">DSM 45097</strain>
    </source>
</reference>
<dbReference type="SMART" id="SM00342">
    <property type="entry name" value="HTH_ARAC"/>
    <property type="match status" value="1"/>
</dbReference>
<dbReference type="SUPFAM" id="SSF46689">
    <property type="entry name" value="Homeodomain-like"/>
    <property type="match status" value="1"/>
</dbReference>
<evidence type="ECO:0000256" key="3">
    <source>
        <dbReference type="ARBA" id="ARBA00023163"/>
    </source>
</evidence>
<dbReference type="PROSITE" id="PS01124">
    <property type="entry name" value="HTH_ARAC_FAMILY_2"/>
    <property type="match status" value="1"/>
</dbReference>
<dbReference type="InterPro" id="IPR009057">
    <property type="entry name" value="Homeodomain-like_sf"/>
</dbReference>
<dbReference type="InterPro" id="IPR020449">
    <property type="entry name" value="Tscrpt_reg_AraC-type_HTH"/>
</dbReference>
<keyword evidence="3" id="KW-0804">Transcription</keyword>
<keyword evidence="1" id="KW-0805">Transcription regulation</keyword>
<keyword evidence="2 5" id="KW-0238">DNA-binding</keyword>
<gene>
    <name evidence="5" type="ORF">GA0074704_3486</name>
</gene>
<dbReference type="PANTHER" id="PTHR43280">
    <property type="entry name" value="ARAC-FAMILY TRANSCRIPTIONAL REGULATOR"/>
    <property type="match status" value="1"/>
</dbReference>
<dbReference type="Pfam" id="PF14525">
    <property type="entry name" value="AraC_binding_2"/>
    <property type="match status" value="1"/>
</dbReference>
<evidence type="ECO:0000313" key="6">
    <source>
        <dbReference type="Proteomes" id="UP000198210"/>
    </source>
</evidence>
<evidence type="ECO:0000313" key="5">
    <source>
        <dbReference type="EMBL" id="SCG58252.1"/>
    </source>
</evidence>
<dbReference type="GO" id="GO:0003700">
    <property type="term" value="F:DNA-binding transcription factor activity"/>
    <property type="evidence" value="ECO:0007669"/>
    <property type="project" value="InterPro"/>
</dbReference>
<evidence type="ECO:0000256" key="1">
    <source>
        <dbReference type="ARBA" id="ARBA00023015"/>
    </source>
</evidence>
<dbReference type="Proteomes" id="UP000198210">
    <property type="component" value="Chromosome I"/>
</dbReference>
<dbReference type="Pfam" id="PF12833">
    <property type="entry name" value="HTH_18"/>
    <property type="match status" value="1"/>
</dbReference>
<sequence length="324" mass="36120">MLPHHFLDTTVLPPGDRLASWNEMVAQDLAPAHITTPHRHDFVASARLVELGRVRLTSLRYSSLRCHRPAPLVRRTEADIYQLALPLAGRSILTQDRQETQVGTSEFTFLDMGRPFVAVHDCAGPQLAATLTVQLRHHDLPLSPDRVRRLLAARMGTDTGMAALLAQLLRRVATRPHEYAAVQAAPLAGIVLDLIAAAFAEHLGREGDLPVEVRQSALREQVVAFVERHLDDVRLTPATVAAAHHISLRSLHRLFADQPAGVAALIRDRRLEHCRRDLRNPLLAGQPVQAVAARWGFGDKAHFSRLFRARYGCSPREYRRGEHP</sequence>
<dbReference type="GO" id="GO:0043565">
    <property type="term" value="F:sequence-specific DNA binding"/>
    <property type="evidence" value="ECO:0007669"/>
    <property type="project" value="InterPro"/>
</dbReference>
<evidence type="ECO:0000259" key="4">
    <source>
        <dbReference type="PROSITE" id="PS01124"/>
    </source>
</evidence>
<dbReference type="AlphaFoldDB" id="A0A1C5IIN9"/>
<protein>
    <submittedName>
        <fullName evidence="5">AraC-type DNA-binding protein</fullName>
    </submittedName>
</protein>
<dbReference type="InterPro" id="IPR035418">
    <property type="entry name" value="AraC-bd_2"/>
</dbReference>
<keyword evidence="6" id="KW-1185">Reference proteome</keyword>
<organism evidence="5 6">
    <name type="scientific">Micromonospora siamensis</name>
    <dbReference type="NCBI Taxonomy" id="299152"/>
    <lineage>
        <taxon>Bacteria</taxon>
        <taxon>Bacillati</taxon>
        <taxon>Actinomycetota</taxon>
        <taxon>Actinomycetes</taxon>
        <taxon>Micromonosporales</taxon>
        <taxon>Micromonosporaceae</taxon>
        <taxon>Micromonospora</taxon>
    </lineage>
</organism>
<dbReference type="InterPro" id="IPR018060">
    <property type="entry name" value="HTH_AraC"/>
</dbReference>
<feature type="domain" description="HTH araC/xylS-type" evidence="4">
    <location>
        <begin position="220"/>
        <end position="321"/>
    </location>
</feature>
<name>A0A1C5IIN9_9ACTN</name>
<accession>A0A1C5IIN9</accession>
<proteinExistence type="predicted"/>
<dbReference type="EMBL" id="LT607751">
    <property type="protein sequence ID" value="SCG58252.1"/>
    <property type="molecule type" value="Genomic_DNA"/>
</dbReference>
<evidence type="ECO:0000256" key="2">
    <source>
        <dbReference type="ARBA" id="ARBA00023125"/>
    </source>
</evidence>
<dbReference type="PANTHER" id="PTHR43280:SF31">
    <property type="entry name" value="TRANSCRIPTIONAL REGULATORY PROTEIN"/>
    <property type="match status" value="1"/>
</dbReference>